<evidence type="ECO:0000313" key="3">
    <source>
        <dbReference type="Proteomes" id="UP000024635"/>
    </source>
</evidence>
<gene>
    <name evidence="2" type="primary">Acey_s0625.g796</name>
    <name evidence="2" type="ORF">Y032_0625g796</name>
</gene>
<keyword evidence="1" id="KW-1133">Transmembrane helix</keyword>
<keyword evidence="3" id="KW-1185">Reference proteome</keyword>
<protein>
    <submittedName>
        <fullName evidence="2">Uncharacterized protein</fullName>
    </submittedName>
</protein>
<name>A0A016WLM6_9BILA</name>
<comment type="caution">
    <text evidence="2">The sequence shown here is derived from an EMBL/GenBank/DDBJ whole genome shotgun (WGS) entry which is preliminary data.</text>
</comment>
<organism evidence="2 3">
    <name type="scientific">Ancylostoma ceylanicum</name>
    <dbReference type="NCBI Taxonomy" id="53326"/>
    <lineage>
        <taxon>Eukaryota</taxon>
        <taxon>Metazoa</taxon>
        <taxon>Ecdysozoa</taxon>
        <taxon>Nematoda</taxon>
        <taxon>Chromadorea</taxon>
        <taxon>Rhabditida</taxon>
        <taxon>Rhabditina</taxon>
        <taxon>Rhabditomorpha</taxon>
        <taxon>Strongyloidea</taxon>
        <taxon>Ancylostomatidae</taxon>
        <taxon>Ancylostomatinae</taxon>
        <taxon>Ancylostoma</taxon>
    </lineage>
</organism>
<feature type="transmembrane region" description="Helical" evidence="1">
    <location>
        <begin position="117"/>
        <end position="137"/>
    </location>
</feature>
<sequence>MSYYVQKYLCCSDLSRHANNLVLQIVMKSLSDREQVINAVSSKFPGSTLVTLQKDTLNLKWSIPAKPADRMSVLFKSVQSMTADIPISDFCLTQASLTDVFVILNQKKDIIVARRTYIWTAVQFLLPLTMGLFIVYFDFELTPEIQINGSNVAVDSFNPIERCRSLHLNYMNDGADKEEIESVLEQIPLKGRTKCASMDELKERVSEGDGHYGFIFQSMHRSKLNYKMLTMAENKKSSRIFTPVFSE</sequence>
<keyword evidence="1" id="KW-0472">Membrane</keyword>
<evidence type="ECO:0000313" key="2">
    <source>
        <dbReference type="EMBL" id="EYC40187.1"/>
    </source>
</evidence>
<proteinExistence type="predicted"/>
<evidence type="ECO:0000256" key="1">
    <source>
        <dbReference type="SAM" id="Phobius"/>
    </source>
</evidence>
<reference evidence="3" key="1">
    <citation type="journal article" date="2015" name="Nat. Genet.">
        <title>The genome and transcriptome of the zoonotic hookworm Ancylostoma ceylanicum identify infection-specific gene families.</title>
        <authorList>
            <person name="Schwarz E.M."/>
            <person name="Hu Y."/>
            <person name="Antoshechkin I."/>
            <person name="Miller M.M."/>
            <person name="Sternberg P.W."/>
            <person name="Aroian R.V."/>
        </authorList>
    </citation>
    <scope>NUCLEOTIDE SEQUENCE</scope>
    <source>
        <strain evidence="3">HY135</strain>
    </source>
</reference>
<dbReference type="EMBL" id="JARK01000225">
    <property type="protein sequence ID" value="EYC40187.1"/>
    <property type="molecule type" value="Genomic_DNA"/>
</dbReference>
<dbReference type="Proteomes" id="UP000024635">
    <property type="component" value="Unassembled WGS sequence"/>
</dbReference>
<keyword evidence="1" id="KW-0812">Transmembrane</keyword>
<accession>A0A016WLM6</accession>
<dbReference type="AlphaFoldDB" id="A0A016WLM6"/>